<gene>
    <name evidence="2" type="ORF">RhiirC2_787815</name>
</gene>
<dbReference type="Proteomes" id="UP000233469">
    <property type="component" value="Unassembled WGS sequence"/>
</dbReference>
<evidence type="ECO:0008006" key="4">
    <source>
        <dbReference type="Google" id="ProtNLM"/>
    </source>
</evidence>
<keyword evidence="1" id="KW-1133">Transmembrane helix</keyword>
<protein>
    <recommendedName>
        <fullName evidence="4">Galactose oxidase</fullName>
    </recommendedName>
</protein>
<dbReference type="SUPFAM" id="SSF117281">
    <property type="entry name" value="Kelch motif"/>
    <property type="match status" value="1"/>
</dbReference>
<dbReference type="Gene3D" id="2.120.10.80">
    <property type="entry name" value="Kelch-type beta propeller"/>
    <property type="match status" value="1"/>
</dbReference>
<reference evidence="2 3" key="2">
    <citation type="submission" date="2017-10" db="EMBL/GenBank/DDBJ databases">
        <title>Extensive intraspecific genome diversity in a model arbuscular mycorrhizal fungus.</title>
        <authorList>
            <person name="Chen E.C.H."/>
            <person name="Morin E."/>
            <person name="Baudet D."/>
            <person name="Noel J."/>
            <person name="Ndikumana S."/>
            <person name="Charron P."/>
            <person name="St-Onge C."/>
            <person name="Giorgi J."/>
            <person name="Grigoriev I.V."/>
            <person name="Roux C."/>
            <person name="Martin F.M."/>
            <person name="Corradi N."/>
        </authorList>
    </citation>
    <scope>NUCLEOTIDE SEQUENCE [LARGE SCALE GENOMIC DNA]</scope>
    <source>
        <strain evidence="2 3">C2</strain>
    </source>
</reference>
<dbReference type="AlphaFoldDB" id="A0A2N1MRH9"/>
<name>A0A2N1MRH9_9GLOM</name>
<sequence length="121" mass="14163">MFKYYIFFFVFLSQLIIISSYTLVGRNGHTAHYIDDKIYFLGGETKTNAFTNDFFYLDVSKPFNLDSLPIFDLTSKNTQIPKYANATIFLYGFNHGNDKTTPFVLEFTKETEWFEIRTSAK</sequence>
<organism evidence="2 3">
    <name type="scientific">Rhizophagus irregularis</name>
    <dbReference type="NCBI Taxonomy" id="588596"/>
    <lineage>
        <taxon>Eukaryota</taxon>
        <taxon>Fungi</taxon>
        <taxon>Fungi incertae sedis</taxon>
        <taxon>Mucoromycota</taxon>
        <taxon>Glomeromycotina</taxon>
        <taxon>Glomeromycetes</taxon>
        <taxon>Glomerales</taxon>
        <taxon>Glomeraceae</taxon>
        <taxon>Rhizophagus</taxon>
    </lineage>
</organism>
<evidence type="ECO:0000313" key="3">
    <source>
        <dbReference type="Proteomes" id="UP000233469"/>
    </source>
</evidence>
<dbReference type="VEuPathDB" id="FungiDB:FUN_022715"/>
<dbReference type="VEuPathDB" id="FungiDB:RhiirFUN_025290"/>
<evidence type="ECO:0000256" key="1">
    <source>
        <dbReference type="SAM" id="Phobius"/>
    </source>
</evidence>
<dbReference type="EMBL" id="LLXL01001487">
    <property type="protein sequence ID" value="PKK64227.1"/>
    <property type="molecule type" value="Genomic_DNA"/>
</dbReference>
<feature type="transmembrane region" description="Helical" evidence="1">
    <location>
        <begin position="6"/>
        <end position="24"/>
    </location>
</feature>
<reference evidence="2 3" key="1">
    <citation type="submission" date="2016-04" db="EMBL/GenBank/DDBJ databases">
        <title>Genome analyses suggest a sexual origin of heterokaryosis in a supposedly ancient asexual fungus.</title>
        <authorList>
            <person name="Ropars J."/>
            <person name="Sedzielewska K."/>
            <person name="Noel J."/>
            <person name="Charron P."/>
            <person name="Farinelli L."/>
            <person name="Marton T."/>
            <person name="Kruger M."/>
            <person name="Pelin A."/>
            <person name="Brachmann A."/>
            <person name="Corradi N."/>
        </authorList>
    </citation>
    <scope>NUCLEOTIDE SEQUENCE [LARGE SCALE GENOMIC DNA]</scope>
    <source>
        <strain evidence="2 3">C2</strain>
    </source>
</reference>
<keyword evidence="1" id="KW-0472">Membrane</keyword>
<dbReference type="InterPro" id="IPR015915">
    <property type="entry name" value="Kelch-typ_b-propeller"/>
</dbReference>
<accession>A0A2N1MRH9</accession>
<comment type="caution">
    <text evidence="2">The sequence shown here is derived from an EMBL/GenBank/DDBJ whole genome shotgun (WGS) entry which is preliminary data.</text>
</comment>
<keyword evidence="1" id="KW-0812">Transmembrane</keyword>
<evidence type="ECO:0000313" key="2">
    <source>
        <dbReference type="EMBL" id="PKK64227.1"/>
    </source>
</evidence>
<proteinExistence type="predicted"/>